<reference evidence="2" key="1">
    <citation type="submission" date="2020-06" db="EMBL/GenBank/DDBJ databases">
        <title>Draft genome of Bugula neritina, a colonial animal packing powerful symbionts and potential medicines.</title>
        <authorList>
            <person name="Rayko M."/>
        </authorList>
    </citation>
    <scope>NUCLEOTIDE SEQUENCE [LARGE SCALE GENOMIC DNA]</scope>
    <source>
        <strain evidence="2">Kwan_BN1</strain>
    </source>
</reference>
<dbReference type="OrthoDB" id="2142729at2759"/>
<feature type="region of interest" description="Disordered" evidence="1">
    <location>
        <begin position="56"/>
        <end position="93"/>
    </location>
</feature>
<evidence type="ECO:0000256" key="1">
    <source>
        <dbReference type="SAM" id="MobiDB-lite"/>
    </source>
</evidence>
<organism evidence="2 3">
    <name type="scientific">Bugula neritina</name>
    <name type="common">Brown bryozoan</name>
    <name type="synonym">Sertularia neritina</name>
    <dbReference type="NCBI Taxonomy" id="10212"/>
    <lineage>
        <taxon>Eukaryota</taxon>
        <taxon>Metazoa</taxon>
        <taxon>Spiralia</taxon>
        <taxon>Lophotrochozoa</taxon>
        <taxon>Bryozoa</taxon>
        <taxon>Gymnolaemata</taxon>
        <taxon>Cheilostomatida</taxon>
        <taxon>Flustrina</taxon>
        <taxon>Buguloidea</taxon>
        <taxon>Bugulidae</taxon>
        <taxon>Bugula</taxon>
    </lineage>
</organism>
<dbReference type="EMBL" id="VXIV02003195">
    <property type="protein sequence ID" value="KAF6020060.1"/>
    <property type="molecule type" value="Genomic_DNA"/>
</dbReference>
<evidence type="ECO:0000313" key="3">
    <source>
        <dbReference type="Proteomes" id="UP000593567"/>
    </source>
</evidence>
<keyword evidence="3" id="KW-1185">Reference proteome</keyword>
<accession>A0A7J7J1L1</accession>
<name>A0A7J7J1L1_BUGNE</name>
<dbReference type="AlphaFoldDB" id="A0A7J7J1L1"/>
<dbReference type="Proteomes" id="UP000593567">
    <property type="component" value="Unassembled WGS sequence"/>
</dbReference>
<protein>
    <submittedName>
        <fullName evidence="2">Uncharacterized protein</fullName>
    </submittedName>
</protein>
<sequence length="206" mass="23352">MREYLVNILLCCTIHKMLAKTITFTKIVNTVKVVMKSHSHQVKRPSVKIARDVEGELKPPPTASTIPHFSPTKRSAGIKSEKSFGESEKTTPASAMSVTSASKIVQMKTSLQSIFEDYKIRTDTERTIGRKLSLERTMSFYEQFHAYIAWQDECASEEDGYGSVMDNLYQFFGDRYIKDEAKFAAVHDFLSAVVSYSRTHRVGFIS</sequence>
<feature type="compositionally biased region" description="Basic and acidic residues" evidence="1">
    <location>
        <begin position="79"/>
        <end position="89"/>
    </location>
</feature>
<comment type="caution">
    <text evidence="2">The sequence shown here is derived from an EMBL/GenBank/DDBJ whole genome shotgun (WGS) entry which is preliminary data.</text>
</comment>
<proteinExistence type="predicted"/>
<evidence type="ECO:0000313" key="2">
    <source>
        <dbReference type="EMBL" id="KAF6020060.1"/>
    </source>
</evidence>
<gene>
    <name evidence="2" type="ORF">EB796_021653</name>
</gene>